<dbReference type="Gene3D" id="3.90.360.10">
    <property type="entry name" value="Histone acetyl transferase 1 (HAT1), N-terminal domain"/>
    <property type="match status" value="1"/>
</dbReference>
<comment type="catalytic activity">
    <reaction evidence="8 9">
        <text>L-lysyl-[protein] + acetyl-CoA = N(6)-acetyl-L-lysyl-[protein] + CoA + H(+)</text>
        <dbReference type="Rhea" id="RHEA:45948"/>
        <dbReference type="Rhea" id="RHEA-COMP:9752"/>
        <dbReference type="Rhea" id="RHEA-COMP:10731"/>
        <dbReference type="ChEBI" id="CHEBI:15378"/>
        <dbReference type="ChEBI" id="CHEBI:29969"/>
        <dbReference type="ChEBI" id="CHEBI:57287"/>
        <dbReference type="ChEBI" id="CHEBI:57288"/>
        <dbReference type="ChEBI" id="CHEBI:61930"/>
        <dbReference type="EC" id="2.3.1.48"/>
    </reaction>
</comment>
<keyword evidence="5 9" id="KW-0808">Transferase</keyword>
<accession>A0A5M9JS68</accession>
<evidence type="ECO:0000256" key="6">
    <source>
        <dbReference type="ARBA" id="ARBA00023242"/>
    </source>
</evidence>
<dbReference type="Pfam" id="PF21184">
    <property type="entry name" value="HAT1_C_fung"/>
    <property type="match status" value="1"/>
</dbReference>
<dbReference type="GO" id="GO:0005634">
    <property type="term" value="C:nucleus"/>
    <property type="evidence" value="ECO:0007669"/>
    <property type="project" value="UniProtKB-SubCell"/>
</dbReference>
<keyword evidence="9" id="KW-0963">Cytoplasm</keyword>
<dbReference type="InterPro" id="IPR017380">
    <property type="entry name" value="Hist_AcTrfase_B-typ_cat-su"/>
</dbReference>
<dbReference type="InterPro" id="IPR016181">
    <property type="entry name" value="Acyl_CoA_acyltransferase"/>
</dbReference>
<dbReference type="PIRSF" id="PIRSF038084">
    <property type="entry name" value="HAT-B_cat"/>
    <property type="match status" value="1"/>
</dbReference>
<evidence type="ECO:0000256" key="9">
    <source>
        <dbReference type="PIRNR" id="PIRNR038084"/>
    </source>
</evidence>
<dbReference type="Gene3D" id="3.40.630.30">
    <property type="match status" value="1"/>
</dbReference>
<evidence type="ECO:0000256" key="2">
    <source>
        <dbReference type="ARBA" id="ARBA00010543"/>
    </source>
</evidence>
<evidence type="ECO:0000256" key="4">
    <source>
        <dbReference type="ARBA" id="ARBA00021268"/>
    </source>
</evidence>
<evidence type="ECO:0000313" key="15">
    <source>
        <dbReference type="EMBL" id="KAA8572101.1"/>
    </source>
</evidence>
<feature type="domain" description="Histone acetyl transferase HAT1 N-terminal" evidence="14">
    <location>
        <begin position="8"/>
        <end position="164"/>
    </location>
</feature>
<dbReference type="GO" id="GO:0031509">
    <property type="term" value="P:subtelomeric heterochromatin formation"/>
    <property type="evidence" value="ECO:0007669"/>
    <property type="project" value="InterPro"/>
</dbReference>
<evidence type="ECO:0000256" key="3">
    <source>
        <dbReference type="ARBA" id="ARBA00013184"/>
    </source>
</evidence>
<feature type="compositionally biased region" description="Basic and acidic residues" evidence="13">
    <location>
        <begin position="526"/>
        <end position="535"/>
    </location>
</feature>
<keyword evidence="16" id="KW-1185">Reference proteome</keyword>
<evidence type="ECO:0000256" key="7">
    <source>
        <dbReference type="ARBA" id="ARBA00023315"/>
    </source>
</evidence>
<comment type="function">
    <text evidence="9">Catalytic component of the histone acetylase B (HAT-B) complex. Has intrinsic substrate specificity that modifies lysine in recognition sequence GXGKXG. Involved in DNA double-strand break repair.</text>
</comment>
<feature type="site" description="Interaction with histone H4 N-terminus" evidence="12">
    <location>
        <position position="181"/>
    </location>
</feature>
<feature type="binding site" evidence="11">
    <location>
        <begin position="263"/>
        <end position="269"/>
    </location>
    <ligand>
        <name>acetyl-CoA</name>
        <dbReference type="ChEBI" id="CHEBI:57288"/>
    </ligand>
</feature>
<dbReference type="InterPro" id="IPR013523">
    <property type="entry name" value="Hist_AcTrfase_HAT1_C"/>
</dbReference>
<evidence type="ECO:0000256" key="8">
    <source>
        <dbReference type="ARBA" id="ARBA00048017"/>
    </source>
</evidence>
<evidence type="ECO:0000313" key="16">
    <source>
        <dbReference type="Proteomes" id="UP000322873"/>
    </source>
</evidence>
<dbReference type="VEuPathDB" id="FungiDB:MFRU_018g01140"/>
<organism evidence="15 16">
    <name type="scientific">Monilinia fructicola</name>
    <name type="common">Brown rot fungus</name>
    <name type="synonym">Ciboria fructicola</name>
    <dbReference type="NCBI Taxonomy" id="38448"/>
    <lineage>
        <taxon>Eukaryota</taxon>
        <taxon>Fungi</taxon>
        <taxon>Dikarya</taxon>
        <taxon>Ascomycota</taxon>
        <taxon>Pezizomycotina</taxon>
        <taxon>Leotiomycetes</taxon>
        <taxon>Helotiales</taxon>
        <taxon>Sclerotiniaceae</taxon>
        <taxon>Monilinia</taxon>
    </lineage>
</organism>
<protein>
    <recommendedName>
        <fullName evidence="4 9">Histone acetyltransferase type B catalytic subunit</fullName>
        <ecNumber evidence="3 9">2.3.1.48</ecNumber>
    </recommendedName>
</protein>
<feature type="region of interest" description="Disordered" evidence="13">
    <location>
        <begin position="516"/>
        <end position="535"/>
    </location>
</feature>
<sequence length="535" mass="61430">MADINADWSADSNDAIHISLVTPSVGGTTSIHTFNPKFTYSIFGDEESIFGYQGLKINLKYNASDMRPGLQITYNKKFKAVGDIEPTDLKAVLEPFLPKTAFEKSSVFESNISAIPADWHPPGELFRTIEIGGETFEIWKGNLSDPFVQQTIKRIQILVPFFIEGGTLLDLDESEDDLGRWTVFFLYQKKQSTATFFEKSSSYIFTGFSTVYRYYMYTPTTPPQSPNGDKIAPEFTLPVDGVSFDTLPCRSRISQFMILPPFQSGGKGSIFYNAIFDYLYDDPYTREITVEDPNEAFDDLRDINDFARLRKDARFQQLKLNSGLKIKPKGPAPTKLFDTKAYEEIRAQMKIAPRQFARVHEMYLLSLIPQSVKQAPLHEDEEETSKKSLPPPNKEDEHIYHLWQLLVKQRLYRHNKDALAQLDRGERIDKLNETLMGVEVDYGRLIETVNERSEKQKAIEIGKGKGILNGEWKEGSCRRRRRGRCLGALEFTDDIKECFKMYSRFCIQMNEGGNEEKGEWMNGNVNRRDERDERG</sequence>
<dbReference type="GO" id="GO:0000781">
    <property type="term" value="C:chromosome, telomeric region"/>
    <property type="evidence" value="ECO:0007669"/>
    <property type="project" value="GOC"/>
</dbReference>
<keyword evidence="6 9" id="KW-0539">Nucleus</keyword>
<dbReference type="GO" id="GO:0004402">
    <property type="term" value="F:histone acetyltransferase activity"/>
    <property type="evidence" value="ECO:0007669"/>
    <property type="project" value="UniProtKB-UniRule"/>
</dbReference>
<evidence type="ECO:0000256" key="11">
    <source>
        <dbReference type="PIRSR" id="PIRSR038084-2"/>
    </source>
</evidence>
<dbReference type="AlphaFoldDB" id="A0A5M9JS68"/>
<comment type="subcellular location">
    <subcellularLocation>
        <location evidence="9">Cytoplasm</location>
    </subcellularLocation>
    <subcellularLocation>
        <location evidence="1 9">Nucleus</location>
    </subcellularLocation>
</comment>
<feature type="binding site" evidence="11">
    <location>
        <begin position="256"/>
        <end position="258"/>
    </location>
    <ligand>
        <name>acetyl-CoA</name>
        <dbReference type="ChEBI" id="CHEBI:57288"/>
    </ligand>
</feature>
<comment type="caution">
    <text evidence="15">The sequence shown here is derived from an EMBL/GenBank/DDBJ whole genome shotgun (WGS) entry which is preliminary data.</text>
</comment>
<gene>
    <name evidence="15" type="ORF">EYC84_002024</name>
</gene>
<name>A0A5M9JS68_MONFR</name>
<dbReference type="SUPFAM" id="SSF55729">
    <property type="entry name" value="Acyl-CoA N-acyltransferases (Nat)"/>
    <property type="match status" value="1"/>
</dbReference>
<dbReference type="Pfam" id="PF10394">
    <property type="entry name" value="Hat1_N"/>
    <property type="match status" value="1"/>
</dbReference>
<dbReference type="Proteomes" id="UP000322873">
    <property type="component" value="Unassembled WGS sequence"/>
</dbReference>
<evidence type="ECO:0000256" key="12">
    <source>
        <dbReference type="PIRSR" id="PIRSR038084-3"/>
    </source>
</evidence>
<comment type="subunit">
    <text evidence="9">Component of the HAT-B complex composed of at least HAT1 and HAT2. The HAT-B complex binds to histone H4 tail.</text>
</comment>
<dbReference type="GO" id="GO:0005737">
    <property type="term" value="C:cytoplasm"/>
    <property type="evidence" value="ECO:0007669"/>
    <property type="project" value="UniProtKB-SubCell"/>
</dbReference>
<dbReference type="EC" id="2.3.1.48" evidence="3 9"/>
<dbReference type="EMBL" id="VICG01000005">
    <property type="protein sequence ID" value="KAA8572101.1"/>
    <property type="molecule type" value="Genomic_DNA"/>
</dbReference>
<feature type="region of interest" description="Interaction with histone H4 N-terminus" evidence="11">
    <location>
        <begin position="45"/>
        <end position="47"/>
    </location>
</feature>
<evidence type="ECO:0000259" key="14">
    <source>
        <dbReference type="Pfam" id="PF10394"/>
    </source>
</evidence>
<dbReference type="PANTHER" id="PTHR12046">
    <property type="entry name" value="HISTONE ACETYLTRANSFERASE TYPE B CATALYTIC SUBUNIT"/>
    <property type="match status" value="1"/>
</dbReference>
<evidence type="ECO:0000256" key="10">
    <source>
        <dbReference type="PIRSR" id="PIRSR038084-1"/>
    </source>
</evidence>
<dbReference type="FunFam" id="1.10.10.390:FF:000004">
    <property type="entry name" value="Histone acetyltransferase type B catalytic subunit"/>
    <property type="match status" value="1"/>
</dbReference>
<evidence type="ECO:0000256" key="13">
    <source>
        <dbReference type="SAM" id="MobiDB-lite"/>
    </source>
</evidence>
<keyword evidence="7 9" id="KW-0012">Acyltransferase</keyword>
<feature type="region of interest" description="Interaction with histone H4 N-terminus" evidence="11">
    <location>
        <begin position="212"/>
        <end position="214"/>
    </location>
</feature>
<proteinExistence type="inferred from homology"/>
<dbReference type="Gene3D" id="1.10.10.390">
    <property type="match status" value="1"/>
</dbReference>
<dbReference type="InterPro" id="IPR019467">
    <property type="entry name" value="Hat1_N"/>
</dbReference>
<feature type="binding site" evidence="11">
    <location>
        <position position="294"/>
    </location>
    <ligand>
        <name>acetyl-CoA</name>
        <dbReference type="ChEBI" id="CHEBI:57288"/>
    </ligand>
</feature>
<dbReference type="InterPro" id="IPR037113">
    <property type="entry name" value="Hat1_N_sf"/>
</dbReference>
<evidence type="ECO:0000256" key="5">
    <source>
        <dbReference type="ARBA" id="ARBA00022679"/>
    </source>
</evidence>
<comment type="similarity">
    <text evidence="2 9">Belongs to the HAT1 family.</text>
</comment>
<reference evidence="15 16" key="1">
    <citation type="submission" date="2019-06" db="EMBL/GenBank/DDBJ databases">
        <title>Genome Sequence of the Brown Rot Fungal Pathogen Monilinia fructicola.</title>
        <authorList>
            <person name="De Miccolis Angelini R.M."/>
            <person name="Landi L."/>
            <person name="Abate D."/>
            <person name="Pollastro S."/>
            <person name="Romanazzi G."/>
            <person name="Faretra F."/>
        </authorList>
    </citation>
    <scope>NUCLEOTIDE SEQUENCE [LARGE SCALE GENOMIC DNA]</scope>
    <source>
        <strain evidence="15 16">Mfrc123</strain>
    </source>
</reference>
<evidence type="ECO:0000256" key="1">
    <source>
        <dbReference type="ARBA" id="ARBA00004123"/>
    </source>
</evidence>
<feature type="active site" description="Proton donor/acceptor" evidence="10">
    <location>
        <position position="291"/>
    </location>
</feature>
<dbReference type="GO" id="GO:0042393">
    <property type="term" value="F:histone binding"/>
    <property type="evidence" value="ECO:0007669"/>
    <property type="project" value="InterPro"/>
</dbReference>